<dbReference type="GO" id="GO:0065002">
    <property type="term" value="P:intracellular protein transmembrane transport"/>
    <property type="evidence" value="ECO:0007669"/>
    <property type="project" value="UniProtKB-UniRule"/>
</dbReference>
<evidence type="ECO:0000256" key="2">
    <source>
        <dbReference type="ARBA" id="ARBA00022448"/>
    </source>
</evidence>
<dbReference type="HAMAP" id="MF_01464_B">
    <property type="entry name" value="SecF_B"/>
    <property type="match status" value="1"/>
</dbReference>
<dbReference type="GO" id="GO:0006605">
    <property type="term" value="P:protein targeting"/>
    <property type="evidence" value="ECO:0007669"/>
    <property type="project" value="UniProtKB-UniRule"/>
</dbReference>
<comment type="subunit">
    <text evidence="10">Forms a complex with SecD. Part of the essential Sec protein translocation apparatus which comprises SecA, SecYEG and auxiliary proteins SecDF. Other proteins may also be involved.</text>
</comment>
<reference evidence="12 13" key="1">
    <citation type="journal article" date="2015" name="Nature">
        <title>rRNA introns, odd ribosomes, and small enigmatic genomes across a large radiation of phyla.</title>
        <authorList>
            <person name="Brown C.T."/>
            <person name="Hug L.A."/>
            <person name="Thomas B.C."/>
            <person name="Sharon I."/>
            <person name="Castelle C.J."/>
            <person name="Singh A."/>
            <person name="Wilkins M.J."/>
            <person name="Williams K.H."/>
            <person name="Banfield J.F."/>
        </authorList>
    </citation>
    <scope>NUCLEOTIDE SEQUENCE [LARGE SCALE GENOMIC DNA]</scope>
</reference>
<comment type="similarity">
    <text evidence="10">Belongs to the SecD/SecF family. SecF subfamily.</text>
</comment>
<dbReference type="InterPro" id="IPR022813">
    <property type="entry name" value="SecD/SecF_arch_bac"/>
</dbReference>
<dbReference type="NCBIfam" id="TIGR00966">
    <property type="entry name" value="transloc_SecF"/>
    <property type="match status" value="1"/>
</dbReference>
<proteinExistence type="inferred from homology"/>
<feature type="transmembrane region" description="Helical" evidence="10">
    <location>
        <begin position="242"/>
        <end position="259"/>
    </location>
</feature>
<feature type="transmembrane region" description="Helical" evidence="10">
    <location>
        <begin position="187"/>
        <end position="207"/>
    </location>
</feature>
<dbReference type="PANTHER" id="PTHR30081:SF8">
    <property type="entry name" value="PROTEIN TRANSLOCASE SUBUNIT SECF"/>
    <property type="match status" value="1"/>
</dbReference>
<dbReference type="InterPro" id="IPR022646">
    <property type="entry name" value="SecD/SecF_CS"/>
</dbReference>
<keyword evidence="6 10" id="KW-0653">Protein transport</keyword>
<gene>
    <name evidence="10" type="primary">secF</name>
    <name evidence="12" type="ORF">UY86_C0003G0095</name>
</gene>
<evidence type="ECO:0000313" key="12">
    <source>
        <dbReference type="EMBL" id="KKW37871.1"/>
    </source>
</evidence>
<organism evidence="12 13">
    <name type="scientific">Candidatus Adlerbacteria bacterium GW2011_GWB1_54_7</name>
    <dbReference type="NCBI Taxonomy" id="1618607"/>
    <lineage>
        <taxon>Bacteria</taxon>
        <taxon>Candidatus Adleribacteriota</taxon>
    </lineage>
</organism>
<dbReference type="InterPro" id="IPR000731">
    <property type="entry name" value="SSD"/>
</dbReference>
<feature type="transmembrane region" description="Helical" evidence="10">
    <location>
        <begin position="123"/>
        <end position="142"/>
    </location>
</feature>
<dbReference type="AlphaFoldDB" id="A0A0G1Y3S2"/>
<dbReference type="PANTHER" id="PTHR30081">
    <property type="entry name" value="PROTEIN-EXPORT MEMBRANE PROTEIN SEC"/>
    <property type="match status" value="1"/>
</dbReference>
<keyword evidence="8 10" id="KW-0811">Translocation</keyword>
<keyword evidence="3 10" id="KW-1003">Cell membrane</keyword>
<dbReference type="NCBIfam" id="TIGR00916">
    <property type="entry name" value="2A0604s01"/>
    <property type="match status" value="1"/>
</dbReference>
<evidence type="ECO:0000256" key="4">
    <source>
        <dbReference type="ARBA" id="ARBA00022519"/>
    </source>
</evidence>
<comment type="subcellular location">
    <subcellularLocation>
        <location evidence="1 10">Cell membrane</location>
        <topology evidence="1 10">Multi-pass membrane protein</topology>
    </subcellularLocation>
</comment>
<feature type="transmembrane region" description="Helical" evidence="10">
    <location>
        <begin position="265"/>
        <end position="292"/>
    </location>
</feature>
<dbReference type="Pfam" id="PF02355">
    <property type="entry name" value="SecD_SecF_C"/>
    <property type="match status" value="1"/>
</dbReference>
<comment type="function">
    <text evidence="10">Part of the Sec protein translocase complex. Interacts with the SecYEG preprotein conducting channel. SecDF uses the proton motive force (PMF) to complete protein translocation after the ATP-dependent function of SecA.</text>
</comment>
<evidence type="ECO:0000256" key="3">
    <source>
        <dbReference type="ARBA" id="ARBA00022475"/>
    </source>
</evidence>
<dbReference type="Pfam" id="PF07549">
    <property type="entry name" value="Sec_GG"/>
    <property type="match status" value="1"/>
</dbReference>
<keyword evidence="9 10" id="KW-0472">Membrane</keyword>
<evidence type="ECO:0000256" key="9">
    <source>
        <dbReference type="ARBA" id="ARBA00023136"/>
    </source>
</evidence>
<comment type="caution">
    <text evidence="12">The sequence shown here is derived from an EMBL/GenBank/DDBJ whole genome shotgun (WGS) entry which is preliminary data.</text>
</comment>
<dbReference type="InterPro" id="IPR022645">
    <property type="entry name" value="SecD/SecF_bac"/>
</dbReference>
<feature type="domain" description="SSD" evidence="11">
    <location>
        <begin position="123"/>
        <end position="291"/>
    </location>
</feature>
<evidence type="ECO:0000256" key="1">
    <source>
        <dbReference type="ARBA" id="ARBA00004651"/>
    </source>
</evidence>
<name>A0A0G1Y3S2_9BACT</name>
<dbReference type="InterPro" id="IPR005665">
    <property type="entry name" value="SecF_bac"/>
</dbReference>
<dbReference type="Gene3D" id="1.20.1640.10">
    <property type="entry name" value="Multidrug efflux transporter AcrB transmembrane domain"/>
    <property type="match status" value="1"/>
</dbReference>
<protein>
    <recommendedName>
        <fullName evidence="10">Protein-export membrane protein SecF</fullName>
    </recommendedName>
</protein>
<dbReference type="Proteomes" id="UP000033852">
    <property type="component" value="Unassembled WGS sequence"/>
</dbReference>
<dbReference type="InterPro" id="IPR048634">
    <property type="entry name" value="SecD_SecF_C"/>
</dbReference>
<keyword evidence="2 10" id="KW-0813">Transport</keyword>
<evidence type="ECO:0000256" key="6">
    <source>
        <dbReference type="ARBA" id="ARBA00022927"/>
    </source>
</evidence>
<evidence type="ECO:0000256" key="7">
    <source>
        <dbReference type="ARBA" id="ARBA00022989"/>
    </source>
</evidence>
<dbReference type="PRINTS" id="PR01755">
    <property type="entry name" value="SECFTRNLCASE"/>
</dbReference>
<dbReference type="GO" id="GO:0015450">
    <property type="term" value="F:protein-transporting ATPase activity"/>
    <property type="evidence" value="ECO:0007669"/>
    <property type="project" value="InterPro"/>
</dbReference>
<dbReference type="EMBL" id="LCRR01000003">
    <property type="protein sequence ID" value="KKW37871.1"/>
    <property type="molecule type" value="Genomic_DNA"/>
</dbReference>
<dbReference type="PROSITE" id="PS50156">
    <property type="entry name" value="SSD"/>
    <property type="match status" value="1"/>
</dbReference>
<dbReference type="PATRIC" id="fig|1618607.3.peg.282"/>
<evidence type="ECO:0000313" key="13">
    <source>
        <dbReference type="Proteomes" id="UP000033852"/>
    </source>
</evidence>
<dbReference type="SUPFAM" id="SSF82866">
    <property type="entry name" value="Multidrug efflux transporter AcrB transmembrane domain"/>
    <property type="match status" value="1"/>
</dbReference>
<sequence>MHITKNLKYFFILPAALSIAAIAALGVWGLKPGIDLAGGSLLEVRYPAGRPPVEAVRERVDVLRLGEVRVQPTGESGFILRQRNLAEEERQMLLQPLRNLGEMEEVQFSSIGPSLGAELMRKAWIAITLVVVLIIAFIAFAFRHVSKPVASWKYGIVAILTLLHDILIPVGLFAFLGGTAGAEVDALFIVALLTILGISINDTIVVFDRIRENLRKNEEAHRREEFESVVGRSITQTVTRSINTSVTVIIVLLALYFLGPESTRNFALTLIVGMIAGTYSSIFLASPLLVVWERFSNRKK</sequence>
<evidence type="ECO:0000256" key="10">
    <source>
        <dbReference type="HAMAP-Rule" id="MF_01464"/>
    </source>
</evidence>
<keyword evidence="4" id="KW-0997">Cell inner membrane</keyword>
<dbReference type="GO" id="GO:0043952">
    <property type="term" value="P:protein transport by the Sec complex"/>
    <property type="evidence" value="ECO:0007669"/>
    <property type="project" value="UniProtKB-UniRule"/>
</dbReference>
<dbReference type="GO" id="GO:0005886">
    <property type="term" value="C:plasma membrane"/>
    <property type="evidence" value="ECO:0007669"/>
    <property type="project" value="UniProtKB-SubCell"/>
</dbReference>
<feature type="transmembrane region" description="Helical" evidence="10">
    <location>
        <begin position="154"/>
        <end position="175"/>
    </location>
</feature>
<accession>A0A0G1Y3S2</accession>
<evidence type="ECO:0000256" key="5">
    <source>
        <dbReference type="ARBA" id="ARBA00022692"/>
    </source>
</evidence>
<dbReference type="InterPro" id="IPR055344">
    <property type="entry name" value="SecD_SecF_C_bact"/>
</dbReference>
<dbReference type="STRING" id="1618607.UY86_C0003G0095"/>
<feature type="transmembrane region" description="Helical" evidence="10">
    <location>
        <begin position="9"/>
        <end position="30"/>
    </location>
</feature>
<evidence type="ECO:0000259" key="11">
    <source>
        <dbReference type="PROSITE" id="PS50156"/>
    </source>
</evidence>
<evidence type="ECO:0000256" key="8">
    <source>
        <dbReference type="ARBA" id="ARBA00023010"/>
    </source>
</evidence>
<keyword evidence="7 10" id="KW-1133">Transmembrane helix</keyword>
<keyword evidence="5 10" id="KW-0812">Transmembrane</keyword>